<protein>
    <submittedName>
        <fullName evidence="1">PEBP family protein</fullName>
    </submittedName>
</protein>
<dbReference type="Proteomes" id="UP000033870">
    <property type="component" value="Unassembled WGS sequence"/>
</dbReference>
<dbReference type="NCBIfam" id="TIGR00481">
    <property type="entry name" value="YbhB/YbcL family Raf kinase inhibitor-like protein"/>
    <property type="match status" value="1"/>
</dbReference>
<gene>
    <name evidence="1" type="ORF">UY92_C0009G0011</name>
</gene>
<proteinExistence type="predicted"/>
<accession>A0A0G2B9S4</accession>
<dbReference type="Gene3D" id="3.90.280.10">
    <property type="entry name" value="PEBP-like"/>
    <property type="match status" value="1"/>
</dbReference>
<comment type="caution">
    <text evidence="1">The sequence shown here is derived from an EMBL/GenBank/DDBJ whole genome shotgun (WGS) entry which is preliminary data.</text>
</comment>
<dbReference type="STRING" id="1619044.UY92_C0009G0011"/>
<name>A0A0G2B9S4_9BACT</name>
<evidence type="ECO:0000313" key="1">
    <source>
        <dbReference type="EMBL" id="KKW42209.1"/>
    </source>
</evidence>
<sequence>MYILSSAFSNGGEIPAEYTCDGADTPPPLSWGGIPETAQSLVLIADDPDAPSGTWVHWTVWNLDPKAAGLEGKKIPPGAVEGTTSFGRPGYGGPCPPSGVHRYFFKLLALDTQLGLPAGAGYAELDRAVQGHIIANAALVGIYSRKQ</sequence>
<dbReference type="SUPFAM" id="SSF49777">
    <property type="entry name" value="PEBP-like"/>
    <property type="match status" value="1"/>
</dbReference>
<dbReference type="InterPro" id="IPR036610">
    <property type="entry name" value="PEBP-like_sf"/>
</dbReference>
<reference evidence="1 2" key="1">
    <citation type="journal article" date="2015" name="Nature">
        <title>rRNA introns, odd ribosomes, and small enigmatic genomes across a large radiation of phyla.</title>
        <authorList>
            <person name="Brown C.T."/>
            <person name="Hug L.A."/>
            <person name="Thomas B.C."/>
            <person name="Sharon I."/>
            <person name="Castelle C.J."/>
            <person name="Singh A."/>
            <person name="Wilkins M.J."/>
            <person name="Williams K.H."/>
            <person name="Banfield J.F."/>
        </authorList>
    </citation>
    <scope>NUCLEOTIDE SEQUENCE [LARGE SCALE GENOMIC DNA]</scope>
</reference>
<dbReference type="AlphaFoldDB" id="A0A0G2B9S4"/>
<dbReference type="PANTHER" id="PTHR30289">
    <property type="entry name" value="UNCHARACTERIZED PROTEIN YBCL-RELATED"/>
    <property type="match status" value="1"/>
</dbReference>
<dbReference type="PATRIC" id="fig|1619044.3.peg.665"/>
<dbReference type="CDD" id="cd00865">
    <property type="entry name" value="PEBP_bact_arch"/>
    <property type="match status" value="1"/>
</dbReference>
<evidence type="ECO:0000313" key="2">
    <source>
        <dbReference type="Proteomes" id="UP000033870"/>
    </source>
</evidence>
<dbReference type="InterPro" id="IPR008914">
    <property type="entry name" value="PEBP"/>
</dbReference>
<dbReference type="InterPro" id="IPR005247">
    <property type="entry name" value="YbhB_YbcL/LppC-like"/>
</dbReference>
<dbReference type="EMBL" id="LCRX01000009">
    <property type="protein sequence ID" value="KKW42209.1"/>
    <property type="molecule type" value="Genomic_DNA"/>
</dbReference>
<organism evidence="1 2">
    <name type="scientific">Candidatus Magasanikbacteria bacterium GW2011_GWA2_56_11</name>
    <dbReference type="NCBI Taxonomy" id="1619044"/>
    <lineage>
        <taxon>Bacteria</taxon>
        <taxon>Candidatus Magasanikiibacteriota</taxon>
    </lineage>
</organism>
<dbReference type="Pfam" id="PF01161">
    <property type="entry name" value="PBP"/>
    <property type="match status" value="1"/>
</dbReference>
<dbReference type="PANTHER" id="PTHR30289:SF1">
    <property type="entry name" value="PEBP (PHOSPHATIDYLETHANOLAMINE-BINDING PROTEIN) FAMILY PROTEIN"/>
    <property type="match status" value="1"/>
</dbReference>